<feature type="modified residue" description="4-aspartylphosphate" evidence="1">
    <location>
        <position position="50"/>
    </location>
</feature>
<organism evidence="3 4">
    <name type="scientific">Paracoccus nototheniae</name>
    <dbReference type="NCBI Taxonomy" id="2489002"/>
    <lineage>
        <taxon>Bacteria</taxon>
        <taxon>Pseudomonadati</taxon>
        <taxon>Pseudomonadota</taxon>
        <taxon>Alphaproteobacteria</taxon>
        <taxon>Rhodobacterales</taxon>
        <taxon>Paracoccaceae</taxon>
        <taxon>Paracoccus</taxon>
    </lineage>
</organism>
<accession>A0ABW4DTL3</accession>
<dbReference type="Proteomes" id="UP001597302">
    <property type="component" value="Unassembled WGS sequence"/>
</dbReference>
<keyword evidence="1" id="KW-0597">Phosphoprotein</keyword>
<keyword evidence="4" id="KW-1185">Reference proteome</keyword>
<comment type="caution">
    <text evidence="3">The sequence shown here is derived from an EMBL/GenBank/DDBJ whole genome shotgun (WGS) entry which is preliminary data.</text>
</comment>
<evidence type="ECO:0000313" key="4">
    <source>
        <dbReference type="Proteomes" id="UP001597302"/>
    </source>
</evidence>
<dbReference type="PROSITE" id="PS50110">
    <property type="entry name" value="RESPONSE_REGULATORY"/>
    <property type="match status" value="1"/>
</dbReference>
<dbReference type="SUPFAM" id="SSF52172">
    <property type="entry name" value="CheY-like"/>
    <property type="match status" value="1"/>
</dbReference>
<gene>
    <name evidence="3" type="ORF">ACFQ5P_07040</name>
</gene>
<sequence>MRILVVEDEYLIAQQIAQDISNLGDTVIGPFACAADAIGHVPDADAAILDVRLGDYTSFSIADALHTQERPFVFLTGYTSAEIPLRFQMQPIHSKPGLTRSILVDLHDRHLRSDHAGGARDILVDMLAYARLRIKDRSAAERLVEAVMLDAIIAVENDVVVSDLRGLLIDLLDREIRSNLLRYLN</sequence>
<evidence type="ECO:0000256" key="1">
    <source>
        <dbReference type="PROSITE-ProRule" id="PRU00169"/>
    </source>
</evidence>
<feature type="domain" description="Response regulatory" evidence="2">
    <location>
        <begin position="2"/>
        <end position="110"/>
    </location>
</feature>
<evidence type="ECO:0000259" key="2">
    <source>
        <dbReference type="PROSITE" id="PS50110"/>
    </source>
</evidence>
<dbReference type="SMART" id="SM00448">
    <property type="entry name" value="REC"/>
    <property type="match status" value="1"/>
</dbReference>
<protein>
    <submittedName>
        <fullName evidence="3">Response regulator</fullName>
    </submittedName>
</protein>
<dbReference type="InterPro" id="IPR001789">
    <property type="entry name" value="Sig_transdc_resp-reg_receiver"/>
</dbReference>
<reference evidence="4" key="1">
    <citation type="journal article" date="2019" name="Int. J. Syst. Evol. Microbiol.">
        <title>The Global Catalogue of Microorganisms (GCM) 10K type strain sequencing project: providing services to taxonomists for standard genome sequencing and annotation.</title>
        <authorList>
            <consortium name="The Broad Institute Genomics Platform"/>
            <consortium name="The Broad Institute Genome Sequencing Center for Infectious Disease"/>
            <person name="Wu L."/>
            <person name="Ma J."/>
        </authorList>
    </citation>
    <scope>NUCLEOTIDE SEQUENCE [LARGE SCALE GENOMIC DNA]</scope>
    <source>
        <strain evidence="4">CCM 8875</strain>
    </source>
</reference>
<dbReference type="Gene3D" id="3.40.50.2300">
    <property type="match status" value="1"/>
</dbReference>
<dbReference type="InterPro" id="IPR011006">
    <property type="entry name" value="CheY-like_superfamily"/>
</dbReference>
<evidence type="ECO:0000313" key="3">
    <source>
        <dbReference type="EMBL" id="MFD1481044.1"/>
    </source>
</evidence>
<name>A0ABW4DTL3_9RHOB</name>
<dbReference type="RefSeq" id="WP_131575569.1">
    <property type="nucleotide sequence ID" value="NZ_CBCSAJ010000037.1"/>
</dbReference>
<dbReference type="EMBL" id="JBHTOQ010000017">
    <property type="protein sequence ID" value="MFD1481044.1"/>
    <property type="molecule type" value="Genomic_DNA"/>
</dbReference>
<proteinExistence type="predicted"/>